<comment type="caution">
    <text evidence="1">The sequence shown here is derived from an EMBL/GenBank/DDBJ whole genome shotgun (WGS) entry which is preliminary data.</text>
</comment>
<sequence length="567" mass="62606">MPKSRAKSCAQCRAAKTRCSLSIPCSRCANRCLDCQYLPIQRAAEPQSGRNLTLRPLLSRTSGVPNVPHSGGIDEPILNHQLTSLADPIVTGAEKRLAKKSVGSDSSLDVGPSIAEMAQLLGTGPRISGLPINPNSTLPLYASPTTSLPLFSNSSGSGYSDTSGFTTGIDFPTPLVALSETPTMSYPVMFAVQNPLSSEPLLSDSDISNFLSTSFSPDITFTTSKFNSDRPKLPFLPNPSHIGLGLPTSPEMAKSRLSSNLSVRVRSFQQGSLTGKMLLSQVIDYSRLFSEGKHMPPFIYPPCRLSPGMECPSGKHHTCLPPILAVCTHLSRMFYSRTPGSTHFVVQQIYVHLHQLNSEYENYDQEKMLQSLQAAVIYGLLCSQCPDIVSNADAAWLVSITEKISRTLYGQNYSLLSVDYICTSRSGWAFMESIRRQSRVGCFLYLIDLLFHVDARTPSRGDCPEFVDLPLPSARGLWQPMCHEDWKRRYEEDIHSRKRKGTRQLTMGDLFMLKESGINNDQVFQARKGGIVEEITEWVKEVDDFSMLLWLAFTLEGGGQAIIDKQA</sequence>
<evidence type="ECO:0000313" key="1">
    <source>
        <dbReference type="EMBL" id="CAG9936374.1"/>
    </source>
</evidence>
<organism evidence="1 2">
    <name type="scientific">Clonostachys rosea f. rosea IK726</name>
    <dbReference type="NCBI Taxonomy" id="1349383"/>
    <lineage>
        <taxon>Eukaryota</taxon>
        <taxon>Fungi</taxon>
        <taxon>Dikarya</taxon>
        <taxon>Ascomycota</taxon>
        <taxon>Pezizomycotina</taxon>
        <taxon>Sordariomycetes</taxon>
        <taxon>Hypocreomycetidae</taxon>
        <taxon>Hypocreales</taxon>
        <taxon>Bionectriaceae</taxon>
        <taxon>Clonostachys</taxon>
    </lineage>
</organism>
<reference evidence="1" key="1">
    <citation type="submission" date="2020-04" db="EMBL/GenBank/DDBJ databases">
        <authorList>
            <person name="Broberg M."/>
        </authorList>
    </citation>
    <scope>NUCLEOTIDE SEQUENCE</scope>
</reference>
<name>A0ACA9T656_BIOOC</name>
<dbReference type="Proteomes" id="UP000836387">
    <property type="component" value="Unassembled WGS sequence"/>
</dbReference>
<proteinExistence type="predicted"/>
<reference evidence="1" key="2">
    <citation type="submission" date="2021-10" db="EMBL/GenBank/DDBJ databases">
        <authorList>
            <person name="Piombo E."/>
        </authorList>
    </citation>
    <scope>NUCLEOTIDE SEQUENCE</scope>
</reference>
<gene>
    <name evidence="1" type="ORF">CRV2_00003554</name>
</gene>
<accession>A0ACA9T656</accession>
<keyword evidence="2" id="KW-1185">Reference proteome</keyword>
<protein>
    <submittedName>
        <fullName evidence="1">Uncharacterized protein</fullName>
    </submittedName>
</protein>
<dbReference type="EMBL" id="CADEHS020000001">
    <property type="protein sequence ID" value="CAG9936374.1"/>
    <property type="molecule type" value="Genomic_DNA"/>
</dbReference>
<evidence type="ECO:0000313" key="2">
    <source>
        <dbReference type="Proteomes" id="UP000836387"/>
    </source>
</evidence>